<evidence type="ECO:0000313" key="3">
    <source>
        <dbReference type="Proteomes" id="UP001272137"/>
    </source>
</evidence>
<comment type="caution">
    <text evidence="2">The sequence shown here is derived from an EMBL/GenBank/DDBJ whole genome shotgun (WGS) entry which is preliminary data.</text>
</comment>
<dbReference type="EMBL" id="QXCT01000002">
    <property type="protein sequence ID" value="MDW9256136.1"/>
    <property type="molecule type" value="Genomic_DNA"/>
</dbReference>
<name>A0AAW9D413_BURTH</name>
<organism evidence="2 3">
    <name type="scientific">Burkholderia thailandensis</name>
    <dbReference type="NCBI Taxonomy" id="57975"/>
    <lineage>
        <taxon>Bacteria</taxon>
        <taxon>Pseudomonadati</taxon>
        <taxon>Pseudomonadota</taxon>
        <taxon>Betaproteobacteria</taxon>
        <taxon>Burkholderiales</taxon>
        <taxon>Burkholderiaceae</taxon>
        <taxon>Burkholderia</taxon>
        <taxon>pseudomallei group</taxon>
    </lineage>
</organism>
<proteinExistence type="predicted"/>
<dbReference type="AlphaFoldDB" id="A0AAW9D413"/>
<reference evidence="2" key="1">
    <citation type="submission" date="2018-08" db="EMBL/GenBank/DDBJ databases">
        <title>Identification of Burkholderia cepacia strains that express a Burkholderia pseudomallei-like capsular polysaccharide.</title>
        <authorList>
            <person name="Burtnick M.N."/>
            <person name="Vongsouvath M."/>
            <person name="Newton P."/>
            <person name="Wuthiekanun V."/>
            <person name="Limmathurotsakul D."/>
            <person name="Brett P.J."/>
            <person name="Chantratita N."/>
            <person name="Dance D.A."/>
        </authorList>
    </citation>
    <scope>NUCLEOTIDE SEQUENCE</scope>
    <source>
        <strain evidence="2">SBXCC001</strain>
    </source>
</reference>
<feature type="region of interest" description="Disordered" evidence="1">
    <location>
        <begin position="1"/>
        <end position="44"/>
    </location>
</feature>
<dbReference type="Proteomes" id="UP001272137">
    <property type="component" value="Unassembled WGS sequence"/>
</dbReference>
<evidence type="ECO:0000256" key="1">
    <source>
        <dbReference type="SAM" id="MobiDB-lite"/>
    </source>
</evidence>
<accession>A0AAW9D413</accession>
<sequence>MPSVTGRLSTREATTKTRDKKNAAPLSRGRIPILQNHKAKTFLD</sequence>
<protein>
    <submittedName>
        <fullName evidence="2">Uncharacterized protein</fullName>
    </submittedName>
</protein>
<feature type="compositionally biased region" description="Basic and acidic residues" evidence="1">
    <location>
        <begin position="9"/>
        <end position="22"/>
    </location>
</feature>
<evidence type="ECO:0000313" key="2">
    <source>
        <dbReference type="EMBL" id="MDW9256136.1"/>
    </source>
</evidence>
<gene>
    <name evidence="2" type="ORF">C7S16_0385</name>
</gene>